<organism evidence="1 2">
    <name type="scientific">Austropuccinia psidii MF-1</name>
    <dbReference type="NCBI Taxonomy" id="1389203"/>
    <lineage>
        <taxon>Eukaryota</taxon>
        <taxon>Fungi</taxon>
        <taxon>Dikarya</taxon>
        <taxon>Basidiomycota</taxon>
        <taxon>Pucciniomycotina</taxon>
        <taxon>Pucciniomycetes</taxon>
        <taxon>Pucciniales</taxon>
        <taxon>Sphaerophragmiaceae</taxon>
        <taxon>Austropuccinia</taxon>
    </lineage>
</organism>
<protein>
    <submittedName>
        <fullName evidence="1">Uncharacterized protein</fullName>
    </submittedName>
</protein>
<dbReference type="EMBL" id="AVOT02085627">
    <property type="protein sequence ID" value="MBW0570096.1"/>
    <property type="molecule type" value="Genomic_DNA"/>
</dbReference>
<gene>
    <name evidence="1" type="ORF">O181_109811</name>
</gene>
<reference evidence="1" key="1">
    <citation type="submission" date="2021-03" db="EMBL/GenBank/DDBJ databases">
        <title>Draft genome sequence of rust myrtle Austropuccinia psidii MF-1, a brazilian biotype.</title>
        <authorList>
            <person name="Quecine M.C."/>
            <person name="Pachon D.M.R."/>
            <person name="Bonatelli M.L."/>
            <person name="Correr F.H."/>
            <person name="Franceschini L.M."/>
            <person name="Leite T.F."/>
            <person name="Margarido G.R.A."/>
            <person name="Almeida C.A."/>
            <person name="Ferrarezi J.A."/>
            <person name="Labate C.A."/>
        </authorList>
    </citation>
    <scope>NUCLEOTIDE SEQUENCE</scope>
    <source>
        <strain evidence="1">MF-1</strain>
    </source>
</reference>
<name>A0A9Q3PR75_9BASI</name>
<proteinExistence type="predicted"/>
<sequence>MISQHVLFDETIHPSLNLVPFNLTLVIPEDGPAAAEVVDEVHSADIELLDEAQPMELELDDTSRMVDESLVTQELDGAEVSPPVSASRIKVIGPWHPTIISSSIDSKHILPYSRRPKVFLSTHNDSPRTFKQALNASKKEV</sequence>
<evidence type="ECO:0000313" key="2">
    <source>
        <dbReference type="Proteomes" id="UP000765509"/>
    </source>
</evidence>
<comment type="caution">
    <text evidence="1">The sequence shown here is derived from an EMBL/GenBank/DDBJ whole genome shotgun (WGS) entry which is preliminary data.</text>
</comment>
<evidence type="ECO:0000313" key="1">
    <source>
        <dbReference type="EMBL" id="MBW0570096.1"/>
    </source>
</evidence>
<dbReference type="AlphaFoldDB" id="A0A9Q3PR75"/>
<accession>A0A9Q3PR75</accession>
<keyword evidence="2" id="KW-1185">Reference proteome</keyword>
<dbReference type="Proteomes" id="UP000765509">
    <property type="component" value="Unassembled WGS sequence"/>
</dbReference>